<dbReference type="Gene3D" id="1.10.3920.10">
    <property type="entry name" value="PA2201 C-terminal domain-like"/>
    <property type="match status" value="1"/>
</dbReference>
<reference evidence="4" key="1">
    <citation type="journal article" date="2019" name="Int. J. Syst. Evol. Microbiol.">
        <title>The Global Catalogue of Microorganisms (GCM) 10K type strain sequencing project: providing services to taxonomists for standard genome sequencing and annotation.</title>
        <authorList>
            <consortium name="The Broad Institute Genomics Platform"/>
            <consortium name="The Broad Institute Genome Sequencing Center for Infectious Disease"/>
            <person name="Wu L."/>
            <person name="Ma J."/>
        </authorList>
    </citation>
    <scope>NUCLEOTIDE SEQUENCE [LARGE SCALE GENOMIC DNA]</scope>
    <source>
        <strain evidence="4">TISTR 1906</strain>
    </source>
</reference>
<evidence type="ECO:0000259" key="2">
    <source>
        <dbReference type="Pfam" id="PF20734"/>
    </source>
</evidence>
<accession>A0ABW5UTX7</accession>
<evidence type="ECO:0000313" key="4">
    <source>
        <dbReference type="Proteomes" id="UP001597463"/>
    </source>
</evidence>
<dbReference type="RefSeq" id="WP_066471387.1">
    <property type="nucleotide sequence ID" value="NZ_BCNT01000001.1"/>
</dbReference>
<protein>
    <submittedName>
        <fullName evidence="3">PoNe immunity protein domain-containing protein</fullName>
    </submittedName>
</protein>
<dbReference type="Pfam" id="PF08929">
    <property type="entry name" value="PoNi_C"/>
    <property type="match status" value="1"/>
</dbReference>
<evidence type="ECO:0000313" key="3">
    <source>
        <dbReference type="EMBL" id="MFD2755929.1"/>
    </source>
</evidence>
<keyword evidence="4" id="KW-1185">Reference proteome</keyword>
<proteinExistence type="predicted"/>
<organism evidence="3 4">
    <name type="scientific">Comamonas terrae</name>
    <dbReference type="NCBI Taxonomy" id="673548"/>
    <lineage>
        <taxon>Bacteria</taxon>
        <taxon>Pseudomonadati</taxon>
        <taxon>Pseudomonadota</taxon>
        <taxon>Betaproteobacteria</taxon>
        <taxon>Burkholderiales</taxon>
        <taxon>Comamonadaceae</taxon>
        <taxon>Comamonas</taxon>
    </lineage>
</organism>
<dbReference type="SUPFAM" id="SSF140731">
    <property type="entry name" value="PA2201 C-terminal domain-like"/>
    <property type="match status" value="1"/>
</dbReference>
<sequence>MTDAFLPCSRLPRACAGWSAIALTGLTPRRRLDLADKRADWKEALAALGRFAASPGYARPMDMRADAALDNYHQWQEAGQQACRLLIYGLDLGLDGAVLRPIYLETVALWKDAAAVAGHARASMAQYGQDDGVAPPIATIATRGSGYPCAVILLALASLLDAQDEVPAIVEQVLAFDTDRLLDYLSAGAIELHAVNETLFHKRPYGALLPFFEQLDAALPGPLVPYLKAQYEEFHRLSPRQQKKGGPWLGTYYWALEVAALSVLYGWDDTALRASPCYPADLVDFARVRATA</sequence>
<feature type="domain" description="PoNi C-terminal" evidence="1">
    <location>
        <begin position="178"/>
        <end position="282"/>
    </location>
</feature>
<dbReference type="SUPFAM" id="SSF140486">
    <property type="entry name" value="PA2201 N-terminal domain-like"/>
    <property type="match status" value="1"/>
</dbReference>
<dbReference type="InterPro" id="IPR015025">
    <property type="entry name" value="PoNi_C"/>
</dbReference>
<dbReference type="Proteomes" id="UP001597463">
    <property type="component" value="Unassembled WGS sequence"/>
</dbReference>
<name>A0ABW5UTX7_9BURK</name>
<evidence type="ECO:0000259" key="1">
    <source>
        <dbReference type="Pfam" id="PF08929"/>
    </source>
</evidence>
<comment type="caution">
    <text evidence="3">The sequence shown here is derived from an EMBL/GenBank/DDBJ whole genome shotgun (WGS) entry which is preliminary data.</text>
</comment>
<dbReference type="EMBL" id="JBHUMV010000008">
    <property type="protein sequence ID" value="MFD2755929.1"/>
    <property type="molecule type" value="Genomic_DNA"/>
</dbReference>
<dbReference type="Gene3D" id="1.20.1440.70">
    <property type="entry name" value="PA2201 N-terminal domain-like"/>
    <property type="match status" value="1"/>
</dbReference>
<gene>
    <name evidence="3" type="ORF">ACFSW6_17805</name>
</gene>
<dbReference type="InterPro" id="IPR048852">
    <property type="entry name" value="PoNi_N_2"/>
</dbReference>
<dbReference type="Pfam" id="PF20734">
    <property type="entry name" value="PA2201_N"/>
    <property type="match status" value="1"/>
</dbReference>
<feature type="domain" description="PoNi N-terminal" evidence="2">
    <location>
        <begin position="10"/>
        <end position="127"/>
    </location>
</feature>
<dbReference type="InterPro" id="IPR028997">
    <property type="entry name" value="PA2201-like_N"/>
</dbReference>
<dbReference type="InterPro" id="IPR028983">
    <property type="entry name" value="PA2201-like_C"/>
</dbReference>